<dbReference type="InterPro" id="IPR007632">
    <property type="entry name" value="Anoctamin"/>
</dbReference>
<feature type="domain" description="Anoctamin dimerisation" evidence="2">
    <location>
        <begin position="138"/>
        <end position="164"/>
    </location>
</feature>
<proteinExistence type="predicted"/>
<organism evidence="3 4">
    <name type="scientific">Bugula neritina</name>
    <name type="common">Brown bryozoan</name>
    <name type="synonym">Sertularia neritina</name>
    <dbReference type="NCBI Taxonomy" id="10212"/>
    <lineage>
        <taxon>Eukaryota</taxon>
        <taxon>Metazoa</taxon>
        <taxon>Spiralia</taxon>
        <taxon>Lophotrochozoa</taxon>
        <taxon>Bryozoa</taxon>
        <taxon>Gymnolaemata</taxon>
        <taxon>Cheilostomatida</taxon>
        <taxon>Flustrina</taxon>
        <taxon>Buguloidea</taxon>
        <taxon>Bugulidae</taxon>
        <taxon>Bugula</taxon>
    </lineage>
</organism>
<dbReference type="Proteomes" id="UP000593567">
    <property type="component" value="Unassembled WGS sequence"/>
</dbReference>
<evidence type="ECO:0000313" key="4">
    <source>
        <dbReference type="Proteomes" id="UP000593567"/>
    </source>
</evidence>
<feature type="transmembrane region" description="Helical" evidence="1">
    <location>
        <begin position="182"/>
        <end position="205"/>
    </location>
</feature>
<keyword evidence="4" id="KW-1185">Reference proteome</keyword>
<dbReference type="InterPro" id="IPR032394">
    <property type="entry name" value="Anoct_dimer"/>
</dbReference>
<keyword evidence="1" id="KW-1133">Transmembrane helix</keyword>
<dbReference type="PANTHER" id="PTHR12308:SF83">
    <property type="entry name" value="ANOCTAMIN"/>
    <property type="match status" value="1"/>
</dbReference>
<dbReference type="GO" id="GO:0005886">
    <property type="term" value="C:plasma membrane"/>
    <property type="evidence" value="ECO:0007669"/>
    <property type="project" value="TreeGrafter"/>
</dbReference>
<dbReference type="EMBL" id="VXIV02000798">
    <property type="protein sequence ID" value="KAF6035994.1"/>
    <property type="molecule type" value="Genomic_DNA"/>
</dbReference>
<dbReference type="AlphaFoldDB" id="A0A7J7KDI7"/>
<name>A0A7J7KDI7_BUGNE</name>
<evidence type="ECO:0000313" key="3">
    <source>
        <dbReference type="EMBL" id="KAF6035994.1"/>
    </source>
</evidence>
<protein>
    <submittedName>
        <fullName evidence="3">ANO5</fullName>
    </submittedName>
</protein>
<feature type="domain" description="Anoctamin dimerisation" evidence="2">
    <location>
        <begin position="2"/>
        <end position="126"/>
    </location>
</feature>
<sequence length="267" mass="30505">MRKIDFVLAYDSEKNYRSNLRETFEENLLKAGLELELVPPTESCDGKTAFLKVHAPWQVLTKFAESNSLRMPVIENEIELARRRKKFYIKPRKGTADLQPCCTDIQQMVLRLLDWVYKNILLNEEMKEPTPYCMVPYSNVGIYKLLSMKVFTAAFPLHDGPVDVHPFDYSIDLNVLDNTSFLGFYTSYLVVPAVFGVLVFLFGIFTRSSIDTPSDEICNELGNEAIACAHVIRPFFIVHCTKLVITHLTSRLYTAKDHLHAGLSART</sequence>
<dbReference type="Pfam" id="PF16178">
    <property type="entry name" value="Anoct_dimer"/>
    <property type="match status" value="2"/>
</dbReference>
<reference evidence="3" key="1">
    <citation type="submission" date="2020-06" db="EMBL/GenBank/DDBJ databases">
        <title>Draft genome of Bugula neritina, a colonial animal packing powerful symbionts and potential medicines.</title>
        <authorList>
            <person name="Rayko M."/>
        </authorList>
    </citation>
    <scope>NUCLEOTIDE SEQUENCE [LARGE SCALE GENOMIC DNA]</scope>
    <source>
        <strain evidence="3">Kwan_BN1</strain>
    </source>
</reference>
<comment type="caution">
    <text evidence="3">The sequence shown here is derived from an EMBL/GenBank/DDBJ whole genome shotgun (WGS) entry which is preliminary data.</text>
</comment>
<dbReference type="GO" id="GO:0046983">
    <property type="term" value="F:protein dimerization activity"/>
    <property type="evidence" value="ECO:0007669"/>
    <property type="project" value="InterPro"/>
</dbReference>
<keyword evidence="1" id="KW-0812">Transmembrane</keyword>
<dbReference type="GO" id="GO:0005254">
    <property type="term" value="F:chloride channel activity"/>
    <property type="evidence" value="ECO:0007669"/>
    <property type="project" value="TreeGrafter"/>
</dbReference>
<dbReference type="PANTHER" id="PTHR12308">
    <property type="entry name" value="ANOCTAMIN"/>
    <property type="match status" value="1"/>
</dbReference>
<keyword evidence="1" id="KW-0472">Membrane</keyword>
<gene>
    <name evidence="3" type="ORF">EB796_005709</name>
</gene>
<dbReference type="OrthoDB" id="296386at2759"/>
<accession>A0A7J7KDI7</accession>
<evidence type="ECO:0000256" key="1">
    <source>
        <dbReference type="SAM" id="Phobius"/>
    </source>
</evidence>
<evidence type="ECO:0000259" key="2">
    <source>
        <dbReference type="Pfam" id="PF16178"/>
    </source>
</evidence>